<evidence type="ECO:0000256" key="1">
    <source>
        <dbReference type="SAM" id="MobiDB-lite"/>
    </source>
</evidence>
<feature type="region of interest" description="Disordered" evidence="1">
    <location>
        <begin position="118"/>
        <end position="144"/>
    </location>
</feature>
<dbReference type="AlphaFoldDB" id="A0A6V7PF12"/>
<gene>
    <name evidence="2" type="ORF">CB5_LOCUS12349</name>
</gene>
<feature type="region of interest" description="Disordered" evidence="1">
    <location>
        <begin position="42"/>
        <end position="77"/>
    </location>
</feature>
<evidence type="ECO:0000313" key="2">
    <source>
        <dbReference type="EMBL" id="CAD1829138.1"/>
    </source>
</evidence>
<feature type="compositionally biased region" description="Basic residues" evidence="1">
    <location>
        <begin position="130"/>
        <end position="144"/>
    </location>
</feature>
<proteinExistence type="predicted"/>
<dbReference type="EMBL" id="LR862147">
    <property type="protein sequence ID" value="CAD1829138.1"/>
    <property type="molecule type" value="Genomic_DNA"/>
</dbReference>
<reference evidence="2" key="1">
    <citation type="submission" date="2020-07" db="EMBL/GenBank/DDBJ databases">
        <authorList>
            <person name="Lin J."/>
        </authorList>
    </citation>
    <scope>NUCLEOTIDE SEQUENCE</scope>
</reference>
<protein>
    <submittedName>
        <fullName evidence="2">Uncharacterized protein</fullName>
    </submittedName>
</protein>
<organism evidence="2">
    <name type="scientific">Ananas comosus var. bracteatus</name>
    <name type="common">red pineapple</name>
    <dbReference type="NCBI Taxonomy" id="296719"/>
    <lineage>
        <taxon>Eukaryota</taxon>
        <taxon>Viridiplantae</taxon>
        <taxon>Streptophyta</taxon>
        <taxon>Embryophyta</taxon>
        <taxon>Tracheophyta</taxon>
        <taxon>Spermatophyta</taxon>
        <taxon>Magnoliopsida</taxon>
        <taxon>Liliopsida</taxon>
        <taxon>Poales</taxon>
        <taxon>Bromeliaceae</taxon>
        <taxon>Bromelioideae</taxon>
        <taxon>Ananas</taxon>
    </lineage>
</organism>
<name>A0A6V7PF12_ANACO</name>
<feature type="compositionally biased region" description="Basic and acidic residues" evidence="1">
    <location>
        <begin position="118"/>
        <end position="129"/>
    </location>
</feature>
<sequence length="144" mass="16447">MQRSHYTIERVLPDISYGKVSEVLTQVANRIEPILETLPTLPNTVQSVPPRPTKYNRPPTSGHVPLHTPSQPNIVPTPAMADRELRLVIKTQNTQPVVEGATIEHLGKWKVIEPFDEHGVDRGHDCSRRRMDRHGRGRETRRRT</sequence>
<accession>A0A6V7PF12</accession>